<dbReference type="Gene3D" id="3.40.50.300">
    <property type="entry name" value="P-loop containing nucleotide triphosphate hydrolases"/>
    <property type="match status" value="1"/>
</dbReference>
<dbReference type="FunFam" id="3.40.50.300:FF:000398">
    <property type="entry name" value="Type IV pilus assembly ATPase PilB"/>
    <property type="match status" value="1"/>
</dbReference>
<dbReference type="CDD" id="cd01129">
    <property type="entry name" value="PulE-GspE-like"/>
    <property type="match status" value="1"/>
</dbReference>
<name>A0A2N1PUF3_9BACT</name>
<dbReference type="GO" id="GO:0005886">
    <property type="term" value="C:plasma membrane"/>
    <property type="evidence" value="ECO:0007669"/>
    <property type="project" value="TreeGrafter"/>
</dbReference>
<dbReference type="InterPro" id="IPR027417">
    <property type="entry name" value="P-loop_NTPase"/>
</dbReference>
<proteinExistence type="inferred from homology"/>
<protein>
    <submittedName>
        <fullName evidence="5">Type IV-A pilus assembly ATPase PilB</fullName>
    </submittedName>
</protein>
<comment type="caution">
    <text evidence="5">The sequence shown here is derived from an EMBL/GenBank/DDBJ whole genome shotgun (WGS) entry which is preliminary data.</text>
</comment>
<dbReference type="InterPro" id="IPR001482">
    <property type="entry name" value="T2SS/T4SS_dom"/>
</dbReference>
<evidence type="ECO:0000313" key="5">
    <source>
        <dbReference type="EMBL" id="PKK91969.1"/>
    </source>
</evidence>
<dbReference type="GO" id="GO:0005524">
    <property type="term" value="F:ATP binding"/>
    <property type="evidence" value="ECO:0007669"/>
    <property type="project" value="UniProtKB-KW"/>
</dbReference>
<dbReference type="Pfam" id="PF00437">
    <property type="entry name" value="T2SSE"/>
    <property type="match status" value="1"/>
</dbReference>
<keyword evidence="3" id="KW-0067">ATP-binding</keyword>
<dbReference type="PROSITE" id="PS00662">
    <property type="entry name" value="T2SP_E"/>
    <property type="match status" value="1"/>
</dbReference>
<dbReference type="Gene3D" id="3.30.300.160">
    <property type="entry name" value="Type II secretion system, protein E, N-terminal domain"/>
    <property type="match status" value="1"/>
</dbReference>
<evidence type="ECO:0000259" key="4">
    <source>
        <dbReference type="PROSITE" id="PS00662"/>
    </source>
</evidence>
<evidence type="ECO:0000313" key="6">
    <source>
        <dbReference type="Proteomes" id="UP000233256"/>
    </source>
</evidence>
<dbReference type="InterPro" id="IPR037257">
    <property type="entry name" value="T2SS_E_N_sf"/>
</dbReference>
<evidence type="ECO:0000256" key="1">
    <source>
        <dbReference type="ARBA" id="ARBA00006611"/>
    </source>
</evidence>
<evidence type="ECO:0000256" key="3">
    <source>
        <dbReference type="ARBA" id="ARBA00022840"/>
    </source>
</evidence>
<feature type="domain" description="Bacterial type II secretion system protein E" evidence="4">
    <location>
        <begin position="410"/>
        <end position="424"/>
    </location>
</feature>
<dbReference type="PANTHER" id="PTHR30258:SF1">
    <property type="entry name" value="PROTEIN TRANSPORT PROTEIN HOFB HOMOLOG"/>
    <property type="match status" value="1"/>
</dbReference>
<reference evidence="5 6" key="1">
    <citation type="journal article" date="2017" name="ISME J.">
        <title>Potential for microbial H2 and metal transformations associated with novel bacteria and archaea in deep terrestrial subsurface sediments.</title>
        <authorList>
            <person name="Hernsdorf A.W."/>
            <person name="Amano Y."/>
            <person name="Miyakawa K."/>
            <person name="Ise K."/>
            <person name="Suzuki Y."/>
            <person name="Anantharaman K."/>
            <person name="Probst A."/>
            <person name="Burstein D."/>
            <person name="Thomas B.C."/>
            <person name="Banfield J.F."/>
        </authorList>
    </citation>
    <scope>NUCLEOTIDE SEQUENCE [LARGE SCALE GENOMIC DNA]</scope>
    <source>
        <strain evidence="5">HGW-Wallbacteria-1</strain>
    </source>
</reference>
<dbReference type="SMART" id="SM00382">
    <property type="entry name" value="AAA"/>
    <property type="match status" value="1"/>
</dbReference>
<dbReference type="SUPFAM" id="SSF52540">
    <property type="entry name" value="P-loop containing nucleoside triphosphate hydrolases"/>
    <property type="match status" value="1"/>
</dbReference>
<evidence type="ECO:0000256" key="2">
    <source>
        <dbReference type="ARBA" id="ARBA00022741"/>
    </source>
</evidence>
<keyword evidence="2" id="KW-0547">Nucleotide-binding</keyword>
<dbReference type="AlphaFoldDB" id="A0A2N1PUF3"/>
<comment type="similarity">
    <text evidence="1">Belongs to the GSP E family.</text>
</comment>
<dbReference type="GO" id="GO:0016887">
    <property type="term" value="F:ATP hydrolysis activity"/>
    <property type="evidence" value="ECO:0007669"/>
    <property type="project" value="TreeGrafter"/>
</dbReference>
<gene>
    <name evidence="5" type="ORF">CVV64_00655</name>
</gene>
<dbReference type="InterPro" id="IPR003593">
    <property type="entry name" value="AAA+_ATPase"/>
</dbReference>
<dbReference type="SUPFAM" id="SSF160246">
    <property type="entry name" value="EspE N-terminal domain-like"/>
    <property type="match status" value="1"/>
</dbReference>
<dbReference type="EMBL" id="PGXC01000001">
    <property type="protein sequence ID" value="PKK91969.1"/>
    <property type="molecule type" value="Genomic_DNA"/>
</dbReference>
<dbReference type="Proteomes" id="UP000233256">
    <property type="component" value="Unassembled WGS sequence"/>
</dbReference>
<accession>A0A2N1PUF3</accession>
<sequence length="591" mass="66959">MNFREMEDKILHKVTIRQNLSPQDIEAVKRKRDEKNCSLGKVLLKMGFVKHLDLLNLLEEVSGYLSFDPSYMAWPKDAVTEKVTIVKPSLQIEKKIFMRNVKDNVYTVGMLDPFDRETIDMIQCYTGCKVEPFVCHEINLEDAWAKFYNKDYLLDEIGFTEKEDVQNEDFIFAPLDVLQVEVSELVNRFMDKLNDPEVFSGILHSSAVLRFTQEIMNQLLLKRDGSDLHFEPLDNEYRVRIREDGVLKTVISLPKQIYPIVNARLKLMAECSLEPARKPIDARIGYNVVIGKKVEFRFSLLPTINGEKICMRVIDGGKGFVPLDVMGFRECDMLAFRRGIHAPQGMVLITGPTGSGKTTTLYSALDELNDEETCIDTAEDPVEANIKGVSQVYCDPERGMTFLDALKSFLRQDPDIIMIGEIRDKETGEIAIKAAMTGHLVISTLHTNDAPSTISRLLNMDIAPYLIASGVILIHAQRLVRKICSNCKAPTTYEPRTFVEWGLDQSQFDGWTFYKGQGCEKCNNTGLKGRMGLFEVLEITPPVQNMILKRATTMEICEKAREGGFKTLREDGYLKVREGLTTLDEVIGATS</sequence>
<dbReference type="Gene3D" id="3.30.450.90">
    <property type="match status" value="1"/>
</dbReference>
<organism evidence="5 6">
    <name type="scientific">Candidatus Wallbacteria bacterium HGW-Wallbacteria-1</name>
    <dbReference type="NCBI Taxonomy" id="2013854"/>
    <lineage>
        <taxon>Bacteria</taxon>
        <taxon>Candidatus Walliibacteriota</taxon>
    </lineage>
</organism>
<dbReference type="PANTHER" id="PTHR30258">
    <property type="entry name" value="TYPE II SECRETION SYSTEM PROTEIN GSPE-RELATED"/>
    <property type="match status" value="1"/>
</dbReference>